<evidence type="ECO:0000313" key="4">
    <source>
        <dbReference type="Proteomes" id="UP000507245"/>
    </source>
</evidence>
<dbReference type="AlphaFoldDB" id="A0A6J5WAQ4"/>
<proteinExistence type="predicted"/>
<reference evidence="2 3" key="2">
    <citation type="submission" date="2020-05" db="EMBL/GenBank/DDBJ databases">
        <authorList>
            <person name="Campoy J."/>
            <person name="Schneeberger K."/>
            <person name="Spophaly S."/>
        </authorList>
    </citation>
    <scope>NUCLEOTIDE SEQUENCE [LARGE SCALE GENOMIC DNA]</scope>
    <source>
        <strain evidence="2">PruArmRojPasFocal</strain>
    </source>
</reference>
<keyword evidence="4" id="KW-1185">Reference proteome</keyword>
<reference evidence="4" key="1">
    <citation type="journal article" date="2020" name="Genome Biol.">
        <title>Gamete binning: chromosome-level and haplotype-resolved genome assembly enabled by high-throughput single-cell sequencing of gamete genomes.</title>
        <authorList>
            <person name="Campoy J.A."/>
            <person name="Sun H."/>
            <person name="Goel M."/>
            <person name="Jiao W.-B."/>
            <person name="Folz-Donahue K."/>
            <person name="Wang N."/>
            <person name="Rubio M."/>
            <person name="Liu C."/>
            <person name="Kukat C."/>
            <person name="Ruiz D."/>
            <person name="Huettel B."/>
            <person name="Schneeberger K."/>
        </authorList>
    </citation>
    <scope>NUCLEOTIDE SEQUENCE [LARGE SCALE GENOMIC DNA]</scope>
    <source>
        <strain evidence="4">cv. Rojo Pasion</strain>
    </source>
</reference>
<accession>A0A6J5WAQ4</accession>
<sequence length="90" mass="10449">MEVEVGSNQICDADCGWRLKWVRIRFVSTFESKDRGATQMMEVRRQRGFCDVRMGLIEVMEVVMVQINGGFSRVQVGSVRLCVFKEEELR</sequence>
<dbReference type="EMBL" id="CAEKDK010000002">
    <property type="protein sequence ID" value="CAB4268364.1"/>
    <property type="molecule type" value="Genomic_DNA"/>
</dbReference>
<dbReference type="Proteomes" id="UP000507245">
    <property type="component" value="Unassembled WGS sequence"/>
</dbReference>
<dbReference type="Proteomes" id="UP000507222">
    <property type="component" value="Unassembled WGS sequence"/>
</dbReference>
<evidence type="ECO:0000313" key="2">
    <source>
        <dbReference type="EMBL" id="CAB4298736.1"/>
    </source>
</evidence>
<dbReference type="EMBL" id="CAEKKB010000002">
    <property type="protein sequence ID" value="CAB4298736.1"/>
    <property type="molecule type" value="Genomic_DNA"/>
</dbReference>
<evidence type="ECO:0000313" key="1">
    <source>
        <dbReference type="EMBL" id="CAB4268364.1"/>
    </source>
</evidence>
<protein>
    <submittedName>
        <fullName evidence="2">Uncharacterized protein</fullName>
    </submittedName>
</protein>
<organism evidence="2 4">
    <name type="scientific">Prunus armeniaca</name>
    <name type="common">Apricot</name>
    <name type="synonym">Armeniaca vulgaris</name>
    <dbReference type="NCBI Taxonomy" id="36596"/>
    <lineage>
        <taxon>Eukaryota</taxon>
        <taxon>Viridiplantae</taxon>
        <taxon>Streptophyta</taxon>
        <taxon>Embryophyta</taxon>
        <taxon>Tracheophyta</taxon>
        <taxon>Spermatophyta</taxon>
        <taxon>Magnoliopsida</taxon>
        <taxon>eudicotyledons</taxon>
        <taxon>Gunneridae</taxon>
        <taxon>Pentapetalae</taxon>
        <taxon>rosids</taxon>
        <taxon>fabids</taxon>
        <taxon>Rosales</taxon>
        <taxon>Rosaceae</taxon>
        <taxon>Amygdaloideae</taxon>
        <taxon>Amygdaleae</taxon>
        <taxon>Prunus</taxon>
    </lineage>
</organism>
<evidence type="ECO:0000313" key="3">
    <source>
        <dbReference type="Proteomes" id="UP000507222"/>
    </source>
</evidence>
<gene>
    <name evidence="1" type="ORF">CURHAP_LOCUS11793</name>
    <name evidence="2" type="ORF">ORAREDHAP_LOCUS11432</name>
</gene>
<name>A0A6J5WAQ4_PRUAR</name>